<evidence type="ECO:0000313" key="3">
    <source>
        <dbReference type="Proteomes" id="UP001212997"/>
    </source>
</evidence>
<reference evidence="2" key="1">
    <citation type="submission" date="2022-07" db="EMBL/GenBank/DDBJ databases">
        <title>Genome Sequence of Physisporinus lineatus.</title>
        <authorList>
            <person name="Buettner E."/>
        </authorList>
    </citation>
    <scope>NUCLEOTIDE SEQUENCE</scope>
    <source>
        <strain evidence="2">VT162</strain>
    </source>
</reference>
<accession>A0AAD5UUY7</accession>
<dbReference type="CDD" id="cd18186">
    <property type="entry name" value="BTB_POZ_ZBTB_KLHL-like"/>
    <property type="match status" value="1"/>
</dbReference>
<evidence type="ECO:0000313" key="2">
    <source>
        <dbReference type="EMBL" id="KAJ3478479.1"/>
    </source>
</evidence>
<comment type="caution">
    <text evidence="2">The sequence shown here is derived from an EMBL/GenBank/DDBJ whole genome shotgun (WGS) entry which is preliminary data.</text>
</comment>
<gene>
    <name evidence="2" type="ORF">NLI96_g9724</name>
</gene>
<dbReference type="EMBL" id="JANAWD010000507">
    <property type="protein sequence ID" value="KAJ3478479.1"/>
    <property type="molecule type" value="Genomic_DNA"/>
</dbReference>
<name>A0AAD5UUY7_9APHY</name>
<dbReference type="Gene3D" id="3.30.710.10">
    <property type="entry name" value="Potassium Channel Kv1.1, Chain A"/>
    <property type="match status" value="1"/>
</dbReference>
<dbReference type="Proteomes" id="UP001212997">
    <property type="component" value="Unassembled WGS sequence"/>
</dbReference>
<protein>
    <recommendedName>
        <fullName evidence="1">BTB domain-containing protein</fullName>
    </recommendedName>
</protein>
<feature type="domain" description="BTB" evidence="1">
    <location>
        <begin position="36"/>
        <end position="105"/>
    </location>
</feature>
<dbReference type="SMART" id="SM00225">
    <property type="entry name" value="BTB"/>
    <property type="match status" value="1"/>
</dbReference>
<sequence>MMNKSTRISGTQVTAGTPILERRTSQRIADYPFDSGDVVLRSSDNVTFHTHKAILSMASPLFKRVFSVQPPLPLDNPKGVLLHQDGAVLMTEASDVLEHLLRTCYPLIPPKPRSLQLVEDTLVAAIKYDMGLPLKVLKESLTPFLDADPLAVYSVGCRLKLEDVAQQAAVSLLSKEQARRDEEPADVPWESTLEHRVFVSSISAGRYFRLLSFLQTGAPSVFCDPPPSSLHKAAPSVPLASPRLLGDPDVVIQSCDNRFFPVRSEILALSSSSLALF</sequence>
<dbReference type="InterPro" id="IPR000210">
    <property type="entry name" value="BTB/POZ_dom"/>
</dbReference>
<organism evidence="2 3">
    <name type="scientific">Meripilus lineatus</name>
    <dbReference type="NCBI Taxonomy" id="2056292"/>
    <lineage>
        <taxon>Eukaryota</taxon>
        <taxon>Fungi</taxon>
        <taxon>Dikarya</taxon>
        <taxon>Basidiomycota</taxon>
        <taxon>Agaricomycotina</taxon>
        <taxon>Agaricomycetes</taxon>
        <taxon>Polyporales</taxon>
        <taxon>Meripilaceae</taxon>
        <taxon>Meripilus</taxon>
    </lineage>
</organism>
<dbReference type="PROSITE" id="PS50097">
    <property type="entry name" value="BTB"/>
    <property type="match status" value="1"/>
</dbReference>
<dbReference type="AlphaFoldDB" id="A0AAD5UUY7"/>
<proteinExistence type="predicted"/>
<keyword evidence="3" id="KW-1185">Reference proteome</keyword>
<evidence type="ECO:0000259" key="1">
    <source>
        <dbReference type="PROSITE" id="PS50097"/>
    </source>
</evidence>
<dbReference type="SUPFAM" id="SSF54695">
    <property type="entry name" value="POZ domain"/>
    <property type="match status" value="1"/>
</dbReference>
<dbReference type="InterPro" id="IPR011333">
    <property type="entry name" value="SKP1/BTB/POZ_sf"/>
</dbReference>
<dbReference type="Pfam" id="PF00651">
    <property type="entry name" value="BTB"/>
    <property type="match status" value="1"/>
</dbReference>